<comment type="cofactor">
    <cofactor evidence="8">
        <name>Mn(2+)</name>
        <dbReference type="ChEBI" id="CHEBI:29035"/>
    </cofactor>
    <text evidence="8">Binds 2 manganese ions per subunit.</text>
</comment>
<feature type="binding site" evidence="8">
    <location>
        <position position="266"/>
    </location>
    <ligand>
        <name>Mn(2+)</name>
        <dbReference type="ChEBI" id="CHEBI:29035"/>
        <label>2</label>
    </ligand>
</feature>
<feature type="domain" description="Cytosol aminopeptidase" evidence="9">
    <location>
        <begin position="341"/>
        <end position="348"/>
    </location>
</feature>
<evidence type="ECO:0000256" key="3">
    <source>
        <dbReference type="ARBA" id="ARBA00009528"/>
    </source>
</evidence>
<dbReference type="EC" id="3.4.11.1" evidence="8"/>
<dbReference type="EC" id="3.4.11.10" evidence="8"/>
<keyword evidence="12" id="KW-1185">Reference proteome</keyword>
<dbReference type="PANTHER" id="PTHR11963:SF23">
    <property type="entry name" value="CYTOSOL AMINOPEPTIDASE"/>
    <property type="match status" value="1"/>
</dbReference>
<dbReference type="HOGENOM" id="CLU_013734_2_0_11"/>
<sequence>MTTPKLALVDGSAAKLTVETLVIGTVEGPDGLELAPGTNEIAAAFDGNLTETLTLLGATGKAEEVVRLPASGSVRAEVLLAVGLGKRDQQEEIPGESVRRAAGVAARSMTGVSHAATTLSALDVSAAVQGTVMGSYAFTRYKSSPGDEPVGKVDFVVADSKEDAAKSALKGATVIGEAVNTARDLINTPPNDLPPAAMADRASELGRQAGLEVEVLDADDLRKHGYGGILGVGEGSSRPPRLVRMRHKGPKSARKVALVGKGVTFDTGGISLKPAAGMEDMTSDMSGAAAVVATMVLAAKLNYPLDITATVPMAENMPSGTAYRPGDVLTMYGGKTVEVLNTDAEGRLILADAITRACEDGPEYLIEASTLTGAQQVALGKRTPGVMGSERFRDRVAELSRATGESGWAMPLPEELRADLDSKLADIANITGQRWAGMLVAGRFLSEFVAEDVAWAHIDVAGPAYNSNSPWGYTPKGGTGVPVRTMAAVLADIAGQD</sequence>
<evidence type="ECO:0000313" key="10">
    <source>
        <dbReference type="EMBL" id="ASU81192.1"/>
    </source>
</evidence>
<feature type="active site" evidence="8">
    <location>
        <position position="273"/>
    </location>
</feature>
<dbReference type="EMBL" id="JPMV01000024">
    <property type="protein sequence ID" value="KGI81030.1"/>
    <property type="molecule type" value="Genomic_DNA"/>
</dbReference>
<dbReference type="HAMAP" id="MF_00181">
    <property type="entry name" value="Cytosol_peptidase_M17"/>
    <property type="match status" value="1"/>
</dbReference>
<dbReference type="Gene3D" id="3.40.220.10">
    <property type="entry name" value="Leucine Aminopeptidase, subunit E, domain 1"/>
    <property type="match status" value="1"/>
</dbReference>
<comment type="function">
    <text evidence="7 8">Presumably involved in the processing and regular turnover of intracellular proteins. Catalyzes the removal of unsubstituted N-terminal amino acids from various peptides.</text>
</comment>
<feature type="binding site" evidence="8">
    <location>
        <position position="266"/>
    </location>
    <ligand>
        <name>Mn(2+)</name>
        <dbReference type="ChEBI" id="CHEBI:29035"/>
        <label>1</label>
    </ligand>
</feature>
<keyword evidence="8" id="KW-0464">Manganese</keyword>
<reference evidence="10 13" key="2">
    <citation type="submission" date="2017-08" db="EMBL/GenBank/DDBJ databases">
        <title>The complete genome sequence of moderately halophilic actinomycete Actinopolyspora erythraea YIM 90600, the producer of novel erythromycin, novel actinopolysporins A-C and tubercidin.</title>
        <authorList>
            <person name="Yin M."/>
            <person name="Tang S."/>
        </authorList>
    </citation>
    <scope>NUCLEOTIDE SEQUENCE [LARGE SCALE GENOMIC DNA]</scope>
    <source>
        <strain evidence="10 13">YIM 90600</strain>
    </source>
</reference>
<dbReference type="EMBL" id="CP022752">
    <property type="protein sequence ID" value="ASU81192.1"/>
    <property type="molecule type" value="Genomic_DNA"/>
</dbReference>
<evidence type="ECO:0000256" key="7">
    <source>
        <dbReference type="ARBA" id="ARBA00049972"/>
    </source>
</evidence>
<dbReference type="PRINTS" id="PR00481">
    <property type="entry name" value="LAMNOPPTDASE"/>
</dbReference>
<dbReference type="SUPFAM" id="SSF52949">
    <property type="entry name" value="Macro domain-like"/>
    <property type="match status" value="1"/>
</dbReference>
<dbReference type="KEGG" id="aey:CDG81_16340"/>
<keyword evidence="6 8" id="KW-0378">Hydrolase</keyword>
<dbReference type="NCBIfam" id="NF002073">
    <property type="entry name" value="PRK00913.1-2"/>
    <property type="match status" value="1"/>
</dbReference>
<dbReference type="Proteomes" id="UP000215043">
    <property type="component" value="Chromosome"/>
</dbReference>
<dbReference type="GO" id="GO:0030145">
    <property type="term" value="F:manganese ion binding"/>
    <property type="evidence" value="ECO:0007669"/>
    <property type="project" value="UniProtKB-UniRule"/>
</dbReference>
<comment type="subcellular location">
    <subcellularLocation>
        <location evidence="8">Cytoplasm</location>
    </subcellularLocation>
</comment>
<dbReference type="PANTHER" id="PTHR11963">
    <property type="entry name" value="LEUCINE AMINOPEPTIDASE-RELATED"/>
    <property type="match status" value="1"/>
</dbReference>
<evidence type="ECO:0000313" key="11">
    <source>
        <dbReference type="EMBL" id="KGI81030.1"/>
    </source>
</evidence>
<keyword evidence="4 8" id="KW-0031">Aminopeptidase</keyword>
<dbReference type="InterPro" id="IPR000819">
    <property type="entry name" value="Peptidase_M17_C"/>
</dbReference>
<proteinExistence type="inferred from homology"/>
<dbReference type="AlphaFoldDB" id="A0A099D6R5"/>
<feature type="binding site" evidence="8">
    <location>
        <position position="261"/>
    </location>
    <ligand>
        <name>Mn(2+)</name>
        <dbReference type="ChEBI" id="CHEBI:29035"/>
        <label>2</label>
    </ligand>
</feature>
<reference evidence="11 12" key="1">
    <citation type="journal article" date="2014" name="PLoS ONE">
        <title>Identification and Characterization of a New Erythromycin Biosynthetic Gene Cluster in Actinopolyspora erythraea YIM90600, a Novel Erythronolide-Producing Halophilic Actinomycete Isolated from Salt Field.</title>
        <authorList>
            <person name="Chen D."/>
            <person name="Feng J."/>
            <person name="Huang L."/>
            <person name="Zhang Q."/>
            <person name="Wu J."/>
            <person name="Zhu X."/>
            <person name="Duan Y."/>
            <person name="Xu Z."/>
        </authorList>
    </citation>
    <scope>NUCLEOTIDE SEQUENCE [LARGE SCALE GENOMIC DNA]</scope>
    <source>
        <strain evidence="11 12">YIM90600</strain>
    </source>
</reference>
<dbReference type="SUPFAM" id="SSF53187">
    <property type="entry name" value="Zn-dependent exopeptidases"/>
    <property type="match status" value="1"/>
</dbReference>
<evidence type="ECO:0000256" key="4">
    <source>
        <dbReference type="ARBA" id="ARBA00022438"/>
    </source>
</evidence>
<protein>
    <recommendedName>
        <fullName evidence="8">Probable cytosol aminopeptidase</fullName>
        <ecNumber evidence="8">3.4.11.1</ecNumber>
    </recommendedName>
    <alternativeName>
        <fullName evidence="8">Leucine aminopeptidase</fullName>
        <shortName evidence="8">LAP</shortName>
        <ecNumber evidence="8">3.4.11.10</ecNumber>
    </alternativeName>
    <alternativeName>
        <fullName evidence="8">Leucyl aminopeptidase</fullName>
    </alternativeName>
</protein>
<dbReference type="GO" id="GO:0070006">
    <property type="term" value="F:metalloaminopeptidase activity"/>
    <property type="evidence" value="ECO:0007669"/>
    <property type="project" value="InterPro"/>
</dbReference>
<comment type="catalytic activity">
    <reaction evidence="2 8">
        <text>Release of an N-terminal amino acid, preferentially leucine, but not glutamic or aspartic acids.</text>
        <dbReference type="EC" id="3.4.11.10"/>
    </reaction>
</comment>
<evidence type="ECO:0000313" key="12">
    <source>
        <dbReference type="Proteomes" id="UP000029737"/>
    </source>
</evidence>
<evidence type="ECO:0000256" key="8">
    <source>
        <dbReference type="HAMAP-Rule" id="MF_00181"/>
    </source>
</evidence>
<comment type="similarity">
    <text evidence="3 8">Belongs to the peptidase M17 family.</text>
</comment>
<keyword evidence="5 8" id="KW-0645">Protease</keyword>
<dbReference type="GO" id="GO:0005737">
    <property type="term" value="C:cytoplasm"/>
    <property type="evidence" value="ECO:0007669"/>
    <property type="project" value="UniProtKB-SubCell"/>
</dbReference>
<accession>A0A099D6R5</accession>
<dbReference type="Pfam" id="PF02789">
    <property type="entry name" value="Peptidase_M17_N"/>
    <property type="match status" value="1"/>
</dbReference>
<name>A0A099D6R5_9ACTN</name>
<evidence type="ECO:0000256" key="1">
    <source>
        <dbReference type="ARBA" id="ARBA00000135"/>
    </source>
</evidence>
<organism evidence="10 13">
    <name type="scientific">Actinopolyspora erythraea</name>
    <dbReference type="NCBI Taxonomy" id="414996"/>
    <lineage>
        <taxon>Bacteria</taxon>
        <taxon>Bacillati</taxon>
        <taxon>Actinomycetota</taxon>
        <taxon>Actinomycetes</taxon>
        <taxon>Actinopolysporales</taxon>
        <taxon>Actinopolysporaceae</taxon>
        <taxon>Actinopolyspora</taxon>
    </lineage>
</organism>
<evidence type="ECO:0000256" key="5">
    <source>
        <dbReference type="ARBA" id="ARBA00022670"/>
    </source>
</evidence>
<dbReference type="Proteomes" id="UP000029737">
    <property type="component" value="Unassembled WGS sequence"/>
</dbReference>
<feature type="binding site" evidence="8">
    <location>
        <position position="284"/>
    </location>
    <ligand>
        <name>Mn(2+)</name>
        <dbReference type="ChEBI" id="CHEBI:29035"/>
        <label>2</label>
    </ligand>
</feature>
<comment type="catalytic activity">
    <reaction evidence="1 8">
        <text>Release of an N-terminal amino acid, Xaa-|-Yaa-, in which Xaa is preferably Leu, but may be other amino acids including Pro although not Arg or Lys, and Yaa may be Pro. Amino acid amides and methyl esters are also readily hydrolyzed, but rates on arylamides are exceedingly low.</text>
        <dbReference type="EC" id="3.4.11.1"/>
    </reaction>
</comment>
<dbReference type="OrthoDB" id="9809354at2"/>
<feature type="active site" evidence="8">
    <location>
        <position position="347"/>
    </location>
</feature>
<dbReference type="Gene3D" id="3.40.630.10">
    <property type="entry name" value="Zn peptidases"/>
    <property type="match status" value="1"/>
</dbReference>
<dbReference type="InterPro" id="IPR008283">
    <property type="entry name" value="Peptidase_M17_N"/>
</dbReference>
<feature type="binding site" evidence="8">
    <location>
        <position position="345"/>
    </location>
    <ligand>
        <name>Mn(2+)</name>
        <dbReference type="ChEBI" id="CHEBI:29035"/>
        <label>1</label>
    </ligand>
</feature>
<dbReference type="InterPro" id="IPR011356">
    <property type="entry name" value="Leucine_aapep/pepB"/>
</dbReference>
<feature type="binding site" evidence="8">
    <location>
        <position position="345"/>
    </location>
    <ligand>
        <name>Mn(2+)</name>
        <dbReference type="ChEBI" id="CHEBI:29035"/>
        <label>2</label>
    </ligand>
</feature>
<dbReference type="InterPro" id="IPR023042">
    <property type="entry name" value="Peptidase_M17_leu_NH2_pept"/>
</dbReference>
<dbReference type="CDD" id="cd00433">
    <property type="entry name" value="Peptidase_M17"/>
    <property type="match status" value="1"/>
</dbReference>
<dbReference type="Pfam" id="PF00883">
    <property type="entry name" value="Peptidase_M17"/>
    <property type="match status" value="1"/>
</dbReference>
<evidence type="ECO:0000256" key="2">
    <source>
        <dbReference type="ARBA" id="ARBA00000967"/>
    </source>
</evidence>
<evidence type="ECO:0000256" key="6">
    <source>
        <dbReference type="ARBA" id="ARBA00022801"/>
    </source>
</evidence>
<evidence type="ECO:0000259" key="9">
    <source>
        <dbReference type="PROSITE" id="PS00631"/>
    </source>
</evidence>
<dbReference type="InterPro" id="IPR043472">
    <property type="entry name" value="Macro_dom-like"/>
</dbReference>
<keyword evidence="8" id="KW-0479">Metal-binding</keyword>
<gene>
    <name evidence="8" type="primary">pepA</name>
    <name evidence="10" type="ORF">CDG81_16340</name>
    <name evidence="11" type="ORF">IL38_13405</name>
</gene>
<dbReference type="eggNOG" id="COG0260">
    <property type="taxonomic scope" value="Bacteria"/>
</dbReference>
<keyword evidence="8" id="KW-0963">Cytoplasm</keyword>
<evidence type="ECO:0000313" key="13">
    <source>
        <dbReference type="Proteomes" id="UP000215043"/>
    </source>
</evidence>
<dbReference type="RefSeq" id="WP_043575119.1">
    <property type="nucleotide sequence ID" value="NZ_CP022752.1"/>
</dbReference>
<dbReference type="PROSITE" id="PS00631">
    <property type="entry name" value="CYTOSOL_AP"/>
    <property type="match status" value="1"/>
</dbReference>
<feature type="binding site" evidence="8">
    <location>
        <position position="343"/>
    </location>
    <ligand>
        <name>Mn(2+)</name>
        <dbReference type="ChEBI" id="CHEBI:29035"/>
        <label>1</label>
    </ligand>
</feature>
<dbReference type="GO" id="GO:0006508">
    <property type="term" value="P:proteolysis"/>
    <property type="evidence" value="ECO:0007669"/>
    <property type="project" value="UniProtKB-KW"/>
</dbReference>